<dbReference type="Proteomes" id="UP001139447">
    <property type="component" value="Unassembled WGS sequence"/>
</dbReference>
<evidence type="ECO:0000313" key="6">
    <source>
        <dbReference type="EMBL" id="MCJ0765569.1"/>
    </source>
</evidence>
<reference evidence="6" key="1">
    <citation type="submission" date="2022-03" db="EMBL/GenBank/DDBJ databases">
        <authorList>
            <person name="Woo C.Y."/>
        </authorList>
    </citation>
    <scope>NUCLEOTIDE SEQUENCE</scope>
    <source>
        <strain evidence="6">CYS-02</strain>
    </source>
</reference>
<evidence type="ECO:0000313" key="7">
    <source>
        <dbReference type="Proteomes" id="UP001139447"/>
    </source>
</evidence>
<sequence length="324" mass="34349">MTPLFPRSHAPALRRRTVLAGALAAAAALPLRAQGSSTKIVFGYTAVTDFATLFVAKEEGYFGKRGLDVEPKFIPLNPSIPAAVQSDSLQMGGPTPSVYLQSVDGGLDHVVVGGGGTTAKNMTGVGLVARAGSGIKNAQDCLGKKIGVPGLGAYLHVTFRAWLKANGVDAAKVSFVEASFPQHGDLLRGGSLDAVVTADPFMARILSSGAGSVVSYYTTFQPDGMPTILYTARRDWAQKNMAAVKAFREATVEAAAFINNPKNNAKVREHLGKYIKLPPEVLATIQIGPPGPLINEKQLTYWVDMMKEQNMLKSPVNVAQLIAK</sequence>
<name>A0A9X1W0I5_9BURK</name>
<comment type="similarity">
    <text evidence="2">Belongs to the bacterial solute-binding protein SsuA/TauA family.</text>
</comment>
<keyword evidence="3 4" id="KW-0732">Signal</keyword>
<evidence type="ECO:0000256" key="2">
    <source>
        <dbReference type="ARBA" id="ARBA00010742"/>
    </source>
</evidence>
<evidence type="ECO:0000259" key="5">
    <source>
        <dbReference type="Pfam" id="PF09084"/>
    </source>
</evidence>
<evidence type="ECO:0000256" key="1">
    <source>
        <dbReference type="ARBA" id="ARBA00004418"/>
    </source>
</evidence>
<feature type="signal peptide" evidence="4">
    <location>
        <begin position="1"/>
        <end position="33"/>
    </location>
</feature>
<dbReference type="RefSeq" id="WP_243309120.1">
    <property type="nucleotide sequence ID" value="NZ_JALGBI010000003.1"/>
</dbReference>
<proteinExistence type="inferred from homology"/>
<feature type="domain" description="SsuA/THI5-like" evidence="5">
    <location>
        <begin position="48"/>
        <end position="262"/>
    </location>
</feature>
<dbReference type="PANTHER" id="PTHR30024">
    <property type="entry name" value="ALIPHATIC SULFONATES-BINDING PROTEIN-RELATED"/>
    <property type="match status" value="1"/>
</dbReference>
<dbReference type="CDD" id="cd13652">
    <property type="entry name" value="PBP2_ThiY_THI5_like_1"/>
    <property type="match status" value="1"/>
</dbReference>
<dbReference type="Pfam" id="PF09084">
    <property type="entry name" value="NMT1"/>
    <property type="match status" value="1"/>
</dbReference>
<evidence type="ECO:0000256" key="3">
    <source>
        <dbReference type="ARBA" id="ARBA00022729"/>
    </source>
</evidence>
<organism evidence="6 7">
    <name type="scientific">Variovorax terrae</name>
    <dbReference type="NCBI Taxonomy" id="2923278"/>
    <lineage>
        <taxon>Bacteria</taxon>
        <taxon>Pseudomonadati</taxon>
        <taxon>Pseudomonadota</taxon>
        <taxon>Betaproteobacteria</taxon>
        <taxon>Burkholderiales</taxon>
        <taxon>Comamonadaceae</taxon>
        <taxon>Variovorax</taxon>
    </lineage>
</organism>
<dbReference type="SUPFAM" id="SSF53850">
    <property type="entry name" value="Periplasmic binding protein-like II"/>
    <property type="match status" value="1"/>
</dbReference>
<evidence type="ECO:0000256" key="4">
    <source>
        <dbReference type="SAM" id="SignalP"/>
    </source>
</evidence>
<dbReference type="GO" id="GO:0042597">
    <property type="term" value="C:periplasmic space"/>
    <property type="evidence" value="ECO:0007669"/>
    <property type="project" value="UniProtKB-SubCell"/>
</dbReference>
<dbReference type="EMBL" id="JALGBI010000003">
    <property type="protein sequence ID" value="MCJ0765569.1"/>
    <property type="molecule type" value="Genomic_DNA"/>
</dbReference>
<comment type="subcellular location">
    <subcellularLocation>
        <location evidence="1">Periplasm</location>
    </subcellularLocation>
</comment>
<keyword evidence="7" id="KW-1185">Reference proteome</keyword>
<dbReference type="Gene3D" id="3.40.190.10">
    <property type="entry name" value="Periplasmic binding protein-like II"/>
    <property type="match status" value="2"/>
</dbReference>
<dbReference type="AlphaFoldDB" id="A0A9X1W0I5"/>
<dbReference type="PANTHER" id="PTHR30024:SF47">
    <property type="entry name" value="TAURINE-BINDING PERIPLASMIC PROTEIN"/>
    <property type="match status" value="1"/>
</dbReference>
<accession>A0A9X1W0I5</accession>
<comment type="caution">
    <text evidence="6">The sequence shown here is derived from an EMBL/GenBank/DDBJ whole genome shotgun (WGS) entry which is preliminary data.</text>
</comment>
<dbReference type="InterPro" id="IPR015168">
    <property type="entry name" value="SsuA/THI5"/>
</dbReference>
<protein>
    <submittedName>
        <fullName evidence="6">ABC transporter substrate-binding protein</fullName>
    </submittedName>
</protein>
<feature type="chain" id="PRO_5040920331" evidence="4">
    <location>
        <begin position="34"/>
        <end position="324"/>
    </location>
</feature>
<gene>
    <name evidence="6" type="ORF">MMF98_20335</name>
</gene>